<dbReference type="Gene3D" id="3.20.20.210">
    <property type="match status" value="1"/>
</dbReference>
<sequence>MSQQQWITIPSHLIGSIPRPDGLIQANVGYENDVVSLEKLQQMQLKAIEATIRELDVTQSEVLTDGEQTKPSFLTYPIYDLVNDCYTFDDKCFQLTFSDGHKRTLPRLIKAPFHFATYAYRYLNVAKQFTSKPIKQAVITASALSMVYSPILLSMGAIENYTREQFLVDLYNECEKDIRMCLVQMDFTEARLSLKIDPTGQLLKEFILINNKVLDRFTREEQKKIGVHVCPGGDCDSYHSYEIDYTLMLPDLFQLHLTNFYLQLSSEKDHIRILKCIQQHMKPEHQIYVGVVDPINPLIESVQTVCDRVLEAAQYIPLIQLGTTDDCGYSPFADDRSTSREICYDKIKARIQGTKLAEKILNEQR</sequence>
<dbReference type="PANTHER" id="PTHR43844">
    <property type="entry name" value="METHIONINE SYNTHASE"/>
    <property type="match status" value="1"/>
</dbReference>
<dbReference type="PANTHER" id="PTHR43844:SF2">
    <property type="entry name" value="SYNTHASE, VITAMIN-B12 INDEPENDENT, PUTATIVE (AFU_ORTHOLOGUE AFUA_3G12060)-RELATED"/>
    <property type="match status" value="1"/>
</dbReference>
<dbReference type="Proteomes" id="UP000682733">
    <property type="component" value="Unassembled WGS sequence"/>
</dbReference>
<dbReference type="InterPro" id="IPR038071">
    <property type="entry name" value="UROD/MetE-like_sf"/>
</dbReference>
<proteinExistence type="predicted"/>
<dbReference type="AlphaFoldDB" id="A0A8S2J4B6"/>
<evidence type="ECO:0008006" key="4">
    <source>
        <dbReference type="Google" id="ProtNLM"/>
    </source>
</evidence>
<evidence type="ECO:0000313" key="1">
    <source>
        <dbReference type="EMBL" id="CAF1011111.1"/>
    </source>
</evidence>
<protein>
    <recommendedName>
        <fullName evidence="4">Methionine synthase</fullName>
    </recommendedName>
</protein>
<dbReference type="SUPFAM" id="SSF51726">
    <property type="entry name" value="UROD/MetE-like"/>
    <property type="match status" value="1"/>
</dbReference>
<dbReference type="EMBL" id="CAJNOK010006676">
    <property type="protein sequence ID" value="CAF1011111.1"/>
    <property type="molecule type" value="Genomic_DNA"/>
</dbReference>
<evidence type="ECO:0000313" key="3">
    <source>
        <dbReference type="Proteomes" id="UP000682733"/>
    </source>
</evidence>
<name>A0A8S2J4B6_9BILA</name>
<organism evidence="2 3">
    <name type="scientific">Didymodactylos carnosus</name>
    <dbReference type="NCBI Taxonomy" id="1234261"/>
    <lineage>
        <taxon>Eukaryota</taxon>
        <taxon>Metazoa</taxon>
        <taxon>Spiralia</taxon>
        <taxon>Gnathifera</taxon>
        <taxon>Rotifera</taxon>
        <taxon>Eurotatoria</taxon>
        <taxon>Bdelloidea</taxon>
        <taxon>Philodinida</taxon>
        <taxon>Philodinidae</taxon>
        <taxon>Didymodactylos</taxon>
    </lineage>
</organism>
<gene>
    <name evidence="1" type="ORF">OVA965_LOCUS15044</name>
    <name evidence="2" type="ORF">TMI583_LOCUS15050</name>
</gene>
<dbReference type="EMBL" id="CAJOBA010006685">
    <property type="protein sequence ID" value="CAF3779944.1"/>
    <property type="molecule type" value="Genomic_DNA"/>
</dbReference>
<dbReference type="Proteomes" id="UP000677228">
    <property type="component" value="Unassembled WGS sequence"/>
</dbReference>
<accession>A0A8S2J4B6</accession>
<comment type="caution">
    <text evidence="2">The sequence shown here is derived from an EMBL/GenBank/DDBJ whole genome shotgun (WGS) entry which is preliminary data.</text>
</comment>
<reference evidence="2" key="1">
    <citation type="submission" date="2021-02" db="EMBL/GenBank/DDBJ databases">
        <authorList>
            <person name="Nowell W R."/>
        </authorList>
    </citation>
    <scope>NUCLEOTIDE SEQUENCE</scope>
</reference>
<evidence type="ECO:0000313" key="2">
    <source>
        <dbReference type="EMBL" id="CAF3779944.1"/>
    </source>
</evidence>